<evidence type="ECO:0000313" key="3">
    <source>
        <dbReference type="Proteomes" id="UP001314903"/>
    </source>
</evidence>
<dbReference type="CDD" id="cd08563">
    <property type="entry name" value="GDPD_TtGDE_like"/>
    <property type="match status" value="1"/>
</dbReference>
<dbReference type="Pfam" id="PF03009">
    <property type="entry name" value="GDPD"/>
    <property type="match status" value="1"/>
</dbReference>
<dbReference type="GO" id="GO:0008889">
    <property type="term" value="F:glycerophosphodiester phosphodiesterase activity"/>
    <property type="evidence" value="ECO:0007669"/>
    <property type="project" value="UniProtKB-EC"/>
</dbReference>
<dbReference type="Gene3D" id="3.20.20.190">
    <property type="entry name" value="Phosphatidylinositol (PI) phosphodiesterase"/>
    <property type="match status" value="1"/>
</dbReference>
<comment type="caution">
    <text evidence="2">The sequence shown here is derived from an EMBL/GenBank/DDBJ whole genome shotgun (WGS) entry which is preliminary data.</text>
</comment>
<proteinExistence type="predicted"/>
<dbReference type="Proteomes" id="UP001314903">
    <property type="component" value="Unassembled WGS sequence"/>
</dbReference>
<protein>
    <submittedName>
        <fullName evidence="2">Glycerophosphoryl diester phosphodiesterase</fullName>
        <ecNumber evidence="2">3.1.4.46</ecNumber>
    </submittedName>
</protein>
<keyword evidence="2" id="KW-0378">Hydrolase</keyword>
<evidence type="ECO:0000259" key="1">
    <source>
        <dbReference type="PROSITE" id="PS51704"/>
    </source>
</evidence>
<dbReference type="EMBL" id="JAGGLI010000002">
    <property type="protein sequence ID" value="MBP2026601.1"/>
    <property type="molecule type" value="Genomic_DNA"/>
</dbReference>
<dbReference type="InterPro" id="IPR017946">
    <property type="entry name" value="PLC-like_Pdiesterase_TIM-brl"/>
</dbReference>
<dbReference type="InterPro" id="IPR030395">
    <property type="entry name" value="GP_PDE_dom"/>
</dbReference>
<feature type="domain" description="GP-PDE" evidence="1">
    <location>
        <begin position="3"/>
        <end position="238"/>
    </location>
</feature>
<name>A0ABS4KH61_9FIRM</name>
<gene>
    <name evidence="2" type="ORF">J2Z35_000390</name>
</gene>
<accession>A0ABS4KH61</accession>
<evidence type="ECO:0000313" key="2">
    <source>
        <dbReference type="EMBL" id="MBP2026601.1"/>
    </source>
</evidence>
<dbReference type="SUPFAM" id="SSF51695">
    <property type="entry name" value="PLC-like phosphodiesterases"/>
    <property type="match status" value="1"/>
</dbReference>
<organism evidence="2 3">
    <name type="scientific">Acetoanaerobium pronyense</name>
    <dbReference type="NCBI Taxonomy" id="1482736"/>
    <lineage>
        <taxon>Bacteria</taxon>
        <taxon>Bacillati</taxon>
        <taxon>Bacillota</taxon>
        <taxon>Clostridia</taxon>
        <taxon>Peptostreptococcales</taxon>
        <taxon>Filifactoraceae</taxon>
        <taxon>Acetoanaerobium</taxon>
    </lineage>
</organism>
<keyword evidence="3" id="KW-1185">Reference proteome</keyword>
<sequence length="238" mass="27377">MQMLIIAHRGASGYAPENTIAAMDIAINQGCDGIEMDVQLTKDEVVIVHHDWTFDRTTSGSGEVKDLTYEEIKTFDAGSWFSKDFKGEKVPTLEDVVRHLPKDLLLNVEIKSRSFDSRGLEKKVVEILEKNERIENTIISSFNHTCLKKVQELNPEIKLGILYEAHMLNPINYFDSTDLNLYSVHPCNYYLIEDFVKEIHHRGMKVYTWTVNDEKSKQRLENLGVEGIITNYPDLKLK</sequence>
<dbReference type="EC" id="3.1.4.46" evidence="2"/>
<reference evidence="2 3" key="1">
    <citation type="submission" date="2021-03" db="EMBL/GenBank/DDBJ databases">
        <title>Genomic Encyclopedia of Type Strains, Phase IV (KMG-IV): sequencing the most valuable type-strain genomes for metagenomic binning, comparative biology and taxonomic classification.</title>
        <authorList>
            <person name="Goeker M."/>
        </authorList>
    </citation>
    <scope>NUCLEOTIDE SEQUENCE [LARGE SCALE GENOMIC DNA]</scope>
    <source>
        <strain evidence="2 3">DSM 27512</strain>
    </source>
</reference>
<dbReference type="PANTHER" id="PTHR46211:SF1">
    <property type="entry name" value="GLYCEROPHOSPHODIESTER PHOSPHODIESTERASE, CYTOPLASMIC"/>
    <property type="match status" value="1"/>
</dbReference>
<dbReference type="PROSITE" id="PS51704">
    <property type="entry name" value="GP_PDE"/>
    <property type="match status" value="1"/>
</dbReference>
<dbReference type="PANTHER" id="PTHR46211">
    <property type="entry name" value="GLYCEROPHOSPHORYL DIESTER PHOSPHODIESTERASE"/>
    <property type="match status" value="1"/>
</dbReference>